<protein>
    <submittedName>
        <fullName evidence="2">Uncharacterized protein</fullName>
    </submittedName>
</protein>
<keyword evidence="1" id="KW-1133">Transmembrane helix</keyword>
<comment type="caution">
    <text evidence="2">The sequence shown here is derived from an EMBL/GenBank/DDBJ whole genome shotgun (WGS) entry which is preliminary data.</text>
</comment>
<dbReference type="AlphaFoldDB" id="A0A2S9IG09"/>
<dbReference type="EMBL" id="PDET01000002">
    <property type="protein sequence ID" value="PRD16736.1"/>
    <property type="molecule type" value="Genomic_DNA"/>
</dbReference>
<reference evidence="2 3" key="1">
    <citation type="submission" date="2017-10" db="EMBL/GenBank/DDBJ databases">
        <title>Draft genome of two endophytic bacteria isolated from 'guarana' Paullinia cupana (Mart.) Ducke.</title>
        <authorList>
            <person name="Siqueira K.A."/>
            <person name="Liotti R.G."/>
            <person name="Mendes T.A."/>
            <person name="Soares M.A."/>
        </authorList>
    </citation>
    <scope>NUCLEOTIDE SEQUENCE [LARGE SCALE GENOMIC DNA]</scope>
    <source>
        <strain evidence="2 3">342</strain>
    </source>
</reference>
<gene>
    <name evidence="2" type="ORF">CQW29_03470</name>
</gene>
<proteinExistence type="predicted"/>
<keyword evidence="1" id="KW-0472">Membrane</keyword>
<name>A0A2S9IG09_9GAMM</name>
<keyword evidence="1" id="KW-0812">Transmembrane</keyword>
<feature type="transmembrane region" description="Helical" evidence="1">
    <location>
        <begin position="40"/>
        <end position="63"/>
    </location>
</feature>
<organism evidence="2 3">
    <name type="scientific">Pantoea coffeiphila</name>
    <dbReference type="NCBI Taxonomy" id="1465635"/>
    <lineage>
        <taxon>Bacteria</taxon>
        <taxon>Pseudomonadati</taxon>
        <taxon>Pseudomonadota</taxon>
        <taxon>Gammaproteobacteria</taxon>
        <taxon>Enterobacterales</taxon>
        <taxon>Erwiniaceae</taxon>
        <taxon>Pantoea</taxon>
    </lineage>
</organism>
<evidence type="ECO:0000313" key="2">
    <source>
        <dbReference type="EMBL" id="PRD16736.1"/>
    </source>
</evidence>
<evidence type="ECO:0000256" key="1">
    <source>
        <dbReference type="SAM" id="Phobius"/>
    </source>
</evidence>
<dbReference type="Proteomes" id="UP000239181">
    <property type="component" value="Unassembled WGS sequence"/>
</dbReference>
<accession>A0A2S9IG09</accession>
<sequence length="66" mass="7449">MKHRIFRGIVLLISILIVASLLNGVGIFDNTFYSAPRELSNLVITVLSMFGMVKITDGIFVFFSRR</sequence>
<keyword evidence="3" id="KW-1185">Reference proteome</keyword>
<evidence type="ECO:0000313" key="3">
    <source>
        <dbReference type="Proteomes" id="UP000239181"/>
    </source>
</evidence>